<dbReference type="Proteomes" id="UP000005709">
    <property type="component" value="Unassembled WGS sequence"/>
</dbReference>
<evidence type="ECO:0000313" key="3">
    <source>
        <dbReference type="Proteomes" id="UP000005709"/>
    </source>
</evidence>
<evidence type="ECO:0000313" key="2">
    <source>
        <dbReference type="EMBL" id="EEV17537.1"/>
    </source>
</evidence>
<gene>
    <name evidence="2" type="ORF">CAMGR0001_0367</name>
</gene>
<dbReference type="EMBL" id="ACYG01000024">
    <property type="protein sequence ID" value="EEV17537.1"/>
    <property type="molecule type" value="Genomic_DNA"/>
</dbReference>
<feature type="chain" id="PRO_5002989219" evidence="1">
    <location>
        <begin position="24"/>
        <end position="399"/>
    </location>
</feature>
<feature type="signal peptide" evidence="1">
    <location>
        <begin position="1"/>
        <end position="23"/>
    </location>
</feature>
<dbReference type="OrthoDB" id="5365239at2"/>
<dbReference type="STRING" id="824.CGRAC_1941"/>
<dbReference type="InterPro" id="IPR008439">
    <property type="entry name" value="Campylo_MOMP"/>
</dbReference>
<evidence type="ECO:0000256" key="1">
    <source>
        <dbReference type="SAM" id="SignalP"/>
    </source>
</evidence>
<dbReference type="Gene3D" id="2.40.160.10">
    <property type="entry name" value="Porin"/>
    <property type="match status" value="1"/>
</dbReference>
<dbReference type="AlphaFoldDB" id="C8PHC3"/>
<dbReference type="RefSeq" id="WP_005871017.1">
    <property type="nucleotide sequence ID" value="NZ_ACYG01000024.1"/>
</dbReference>
<organism evidence="2 3">
    <name type="scientific">Campylobacter gracilis RM3268</name>
    <dbReference type="NCBI Taxonomy" id="553220"/>
    <lineage>
        <taxon>Bacteria</taxon>
        <taxon>Pseudomonadati</taxon>
        <taxon>Campylobacterota</taxon>
        <taxon>Epsilonproteobacteria</taxon>
        <taxon>Campylobacterales</taxon>
        <taxon>Campylobacteraceae</taxon>
        <taxon>Campylobacter</taxon>
    </lineage>
</organism>
<reference evidence="2 3" key="1">
    <citation type="submission" date="2009-07" db="EMBL/GenBank/DDBJ databases">
        <authorList>
            <person name="Madupu R."/>
            <person name="Sebastian Y."/>
            <person name="Durkin A.S."/>
            <person name="Torralba M."/>
            <person name="Methe B."/>
            <person name="Sutton G.G."/>
            <person name="Strausberg R.L."/>
            <person name="Nelson K.E."/>
        </authorList>
    </citation>
    <scope>NUCLEOTIDE SEQUENCE [LARGE SCALE GENOMIC DNA]</scope>
    <source>
        <strain evidence="2 3">RM3268</strain>
    </source>
</reference>
<dbReference type="eggNOG" id="COG4773">
    <property type="taxonomic scope" value="Bacteria"/>
</dbReference>
<name>C8PHC3_9BACT</name>
<keyword evidence="3" id="KW-1185">Reference proteome</keyword>
<comment type="caution">
    <text evidence="2">The sequence shown here is derived from an EMBL/GenBank/DDBJ whole genome shotgun (WGS) entry which is preliminary data.</text>
</comment>
<dbReference type="InterPro" id="IPR023614">
    <property type="entry name" value="Porin_dom_sf"/>
</dbReference>
<proteinExistence type="predicted"/>
<sequence>MKLVKLSLAAAVAAGALAMSASAVPLEEAIKDVDLNGYARMRYTHDHLKNETNSNKGVWEFKSEVDFKAKIDDNFFGVVGVRFLDRDNGESLSSSNSQYHGAQNPSDKDSDFDIAKAYLGYTIGGTTIAVGRQGIGSFFTDDMYGDGVKITSTDIEGLTISGFWMDSLENDGDISSLDWGAAVDNKLTTDHNLYGIGFMGSYDPVSFQLWYNALEDVAQLFAAELALNFDISDDFNLGVKGQYAFSDFDGDYKDAGASDADFWAAEANAGFFGVDLAAGYLKFEPDDKDKVSFVSFEDQGSFISPGEELLDYRNFSGENHYWYVVAGYTIPDTGIRIGADYLDGKADGDNAYEVVGRISYKYNEKLSFKTWYSHYKIDDAAGGLDEKKDRIRFEAKYSF</sequence>
<keyword evidence="1" id="KW-0732">Signal</keyword>
<protein>
    <submittedName>
        <fullName evidence="2">Outer membrane porin, OprD family</fullName>
    </submittedName>
</protein>
<accession>C8PHC3</accession>
<dbReference type="SUPFAM" id="SSF56935">
    <property type="entry name" value="Porins"/>
    <property type="match status" value="1"/>
</dbReference>
<dbReference type="Pfam" id="PF05538">
    <property type="entry name" value="Campylo_MOMP"/>
    <property type="match status" value="1"/>
</dbReference>